<evidence type="ECO:0000259" key="8">
    <source>
        <dbReference type="PROSITE" id="PS50112"/>
    </source>
</evidence>
<evidence type="ECO:0000256" key="7">
    <source>
        <dbReference type="SAM" id="Phobius"/>
    </source>
</evidence>
<dbReference type="GO" id="GO:0000166">
    <property type="term" value="F:nucleotide binding"/>
    <property type="evidence" value="ECO:0007669"/>
    <property type="project" value="UniProtKB-KW"/>
</dbReference>
<evidence type="ECO:0000256" key="1">
    <source>
        <dbReference type="ARBA" id="ARBA00004370"/>
    </source>
</evidence>
<evidence type="ECO:0000256" key="2">
    <source>
        <dbReference type="ARBA" id="ARBA00022692"/>
    </source>
</evidence>
<dbReference type="RefSeq" id="XP_068358441.1">
    <property type="nucleotide sequence ID" value="XM_068505287.1"/>
</dbReference>
<feature type="transmembrane region" description="Helical" evidence="7">
    <location>
        <begin position="628"/>
        <end position="653"/>
    </location>
</feature>
<accession>A0A1J4K1J4</accession>
<dbReference type="Gene3D" id="3.30.70.1230">
    <property type="entry name" value="Nucleotide cyclase"/>
    <property type="match status" value="1"/>
</dbReference>
<evidence type="ECO:0000313" key="11">
    <source>
        <dbReference type="Proteomes" id="UP000179807"/>
    </source>
</evidence>
<dbReference type="OrthoDB" id="6127067at2759"/>
<feature type="transmembrane region" description="Helical" evidence="7">
    <location>
        <begin position="315"/>
        <end position="336"/>
    </location>
</feature>
<dbReference type="InterPro" id="IPR029787">
    <property type="entry name" value="Nucleotide_cyclase"/>
</dbReference>
<keyword evidence="5 7" id="KW-0472">Membrane</keyword>
<feature type="transmembrane region" description="Helical" evidence="7">
    <location>
        <begin position="111"/>
        <end position="134"/>
    </location>
</feature>
<feature type="transmembrane region" description="Helical" evidence="7">
    <location>
        <begin position="938"/>
        <end position="960"/>
    </location>
</feature>
<feature type="transmembrane region" description="Helical" evidence="7">
    <location>
        <begin position="233"/>
        <end position="251"/>
    </location>
</feature>
<dbReference type="SMART" id="SM00044">
    <property type="entry name" value="CYCc"/>
    <property type="match status" value="1"/>
</dbReference>
<dbReference type="SUPFAM" id="SSF55073">
    <property type="entry name" value="Nucleotide cyclase"/>
    <property type="match status" value="1"/>
</dbReference>
<keyword evidence="6" id="KW-0456">Lyase</keyword>
<dbReference type="InterPro" id="IPR001054">
    <property type="entry name" value="A/G_cyclase"/>
</dbReference>
<evidence type="ECO:0000256" key="3">
    <source>
        <dbReference type="ARBA" id="ARBA00022741"/>
    </source>
</evidence>
<dbReference type="InterPro" id="IPR000014">
    <property type="entry name" value="PAS"/>
</dbReference>
<dbReference type="EMBL" id="MLAK01000762">
    <property type="protein sequence ID" value="OHT05305.1"/>
    <property type="molecule type" value="Genomic_DNA"/>
</dbReference>
<dbReference type="CDD" id="cd07302">
    <property type="entry name" value="CHD"/>
    <property type="match status" value="1"/>
</dbReference>
<keyword evidence="2 7" id="KW-0812">Transmembrane</keyword>
<feature type="transmembrane region" description="Helical" evidence="7">
    <location>
        <begin position="187"/>
        <end position="212"/>
    </location>
</feature>
<proteinExistence type="predicted"/>
<organism evidence="10 11">
    <name type="scientific">Tritrichomonas foetus</name>
    <dbReference type="NCBI Taxonomy" id="1144522"/>
    <lineage>
        <taxon>Eukaryota</taxon>
        <taxon>Metamonada</taxon>
        <taxon>Parabasalia</taxon>
        <taxon>Tritrichomonadida</taxon>
        <taxon>Tritrichomonadidae</taxon>
        <taxon>Tritrichomonas</taxon>
    </lineage>
</organism>
<sequence>MITGESGTTVAENSFSFNASTEAKYGGLIEKNMFKQMRKSLSNVLTYILQIAPPLYNMHSVVSIFRLLQIGFPALCYGYRDFWKNDDVSYKTLSVLSIFFHLIPPDNHMDAGVYFLIIYIILTALLIISLLICAKYYALKASLPSFVPTVIFVYFSTCGYLFMPISFELLFAQLGKIIFTTVSQSDLILIIAMFIAVILLNIIYSIIFLQVVSQVLTFQPNNLMTATTPPQNRIVISVIVITSVLALGEYATKTVRLILIALAVIGYGVSASIVFLYGGIINSKLTIGFLSTCLSGGVMCIIMLIIFALDIAASFVYIMIFPAIFVVMTIISHFIISKIRVNYLQKLDYIMEDPEIFPHEIRSVYNYVNIVVSGFSNAHPFCINWGFLKLGIEHYPKHSMVWFIYAKFVAIYPEETQTLAWIYRNVVAMNIKGAAAKIIKDQSISIARQREANLAPYLKNKLNSLSKHTTSAKHKLRNVWGLAIQGNIADIEGAIKKASSAIEQSDSEILHLLRQFPNNRFVTRHYARFCKELKADNEMFNEMVDRTRLLQRNVSVIRDQTHEFGIRAFSSLPEKIAHVEINTFATNNEISSSSLFELESDQDSDNLALDTNTMMKKKIDKIRVPSTFGLKIISIVIFLIAFCVPIIAVLIYAKNFVNTLAEPLDFMHDLSKIRSNIFQVVAFSMQYLLEYFGVNQIPQPVIDSPPEQFGYSWETRVQIGNIGNKLAEIIQNVGYFQSYNSPNDYIDQAKLLILGDSINYKFYSEGLTYTIKQMDIVSVIADMLIQISNIVSHDVIPDDIINTTAVLNPTMNVIQIADTLDAALNLITSGLEEDDKSKQRSILMVTYVGYSLAVVVYFLSILLQVFWISSNKQESYKCLTSLPKNTVSLLAENLRILKQDNDGSSSTLVSSEISKQEDHILKIFVNGTTKSSAKALDVLILCICSVLSLIIYILAVYFLGDICVSISRTFRRNCPHLNNLQGIYANYLAAQWGIAILVGRNSQQTKIMVWDPYDVIDMMDEKIHEGREYYNLARFGGTANELPPFIGYNEGVEYASNQYPCNDEYEKVSLFLQASRCFTMDNIIILFEAIDDHYILPVFNNTVPLAPSQIFTSIWSLLIFPIYDSFIYPMHDQISNSIKETMLDGYKGQIPYIIALIIISFLVEIFHLIYISMVEKHVKDTLRLLLHCPPKQLLATPKAMKVLAGDFSKDSHDSSTRTPAFFKQVVDDLPNSVFICDSKNTIERINKSAEKIFGTDIVNTDIQLFLSKNFEGNSLHLIDNPIYPIKETLIFNNGQIHFEAISAVMNQRIIIEFRDITQQVRYNSLISEERSKVDVLLSSILPPTLVKRVNAGEKNISFVVQSATIVFMDIVSFTPWCSSIPADKVMSTLNNLFKKLDALVNKYQTMTKIKCIGDCYMAAGGVFSEINIPAEHAKDVVNFGLDSLVSIQQLNSELNEKLQMRVGINTGGPIVAGVLGIGKPTFEILGPAINTAQQMEHHGVPMAVHISRSVYELIYGDTFMIKERGNVEVKNGTVITYLVSKNEK</sequence>
<feature type="domain" description="Guanylate cyclase" evidence="9">
    <location>
        <begin position="1364"/>
        <end position="1496"/>
    </location>
</feature>
<name>A0A1J4K1J4_9EUKA</name>
<reference evidence="10" key="1">
    <citation type="submission" date="2016-10" db="EMBL/GenBank/DDBJ databases">
        <authorList>
            <person name="Benchimol M."/>
            <person name="Almeida L.G."/>
            <person name="Vasconcelos A.T."/>
            <person name="Perreira-Neves A."/>
            <person name="Rosa I.A."/>
            <person name="Tasca T."/>
            <person name="Bogo M.R."/>
            <person name="de Souza W."/>
        </authorList>
    </citation>
    <scope>NUCLEOTIDE SEQUENCE [LARGE SCALE GENOMIC DNA]</scope>
    <source>
        <strain evidence="10">K</strain>
    </source>
</reference>
<evidence type="ECO:0000313" key="10">
    <source>
        <dbReference type="EMBL" id="OHT05305.1"/>
    </source>
</evidence>
<feature type="transmembrane region" description="Helical" evidence="7">
    <location>
        <begin position="287"/>
        <end position="309"/>
    </location>
</feature>
<dbReference type="VEuPathDB" id="TrichDB:TRFO_27003"/>
<feature type="transmembrane region" description="Helical" evidence="7">
    <location>
        <begin position="1150"/>
        <end position="1173"/>
    </location>
</feature>
<dbReference type="GO" id="GO:0004016">
    <property type="term" value="F:adenylate cyclase activity"/>
    <property type="evidence" value="ECO:0007669"/>
    <property type="project" value="TreeGrafter"/>
</dbReference>
<dbReference type="PROSITE" id="PS50125">
    <property type="entry name" value="GUANYLATE_CYCLASE_2"/>
    <property type="match status" value="1"/>
</dbReference>
<dbReference type="Pfam" id="PF13188">
    <property type="entry name" value="PAS_8"/>
    <property type="match status" value="1"/>
</dbReference>
<dbReference type="InterPro" id="IPR050401">
    <property type="entry name" value="Cyclic_nucleotide_synthase"/>
</dbReference>
<evidence type="ECO:0000256" key="4">
    <source>
        <dbReference type="ARBA" id="ARBA00022989"/>
    </source>
</evidence>
<dbReference type="GO" id="GO:0035556">
    <property type="term" value="P:intracellular signal transduction"/>
    <property type="evidence" value="ECO:0007669"/>
    <property type="project" value="InterPro"/>
</dbReference>
<evidence type="ECO:0000256" key="5">
    <source>
        <dbReference type="ARBA" id="ARBA00023136"/>
    </source>
</evidence>
<dbReference type="PANTHER" id="PTHR11920">
    <property type="entry name" value="GUANYLYL CYCLASE"/>
    <property type="match status" value="1"/>
</dbReference>
<dbReference type="PANTHER" id="PTHR11920:SF335">
    <property type="entry name" value="GUANYLATE CYCLASE"/>
    <property type="match status" value="1"/>
</dbReference>
<dbReference type="GeneID" id="94839991"/>
<comment type="subcellular location">
    <subcellularLocation>
        <location evidence="1">Membrane</location>
    </subcellularLocation>
</comment>
<dbReference type="GO" id="GO:0001653">
    <property type="term" value="F:peptide receptor activity"/>
    <property type="evidence" value="ECO:0007669"/>
    <property type="project" value="TreeGrafter"/>
</dbReference>
<dbReference type="GO" id="GO:0004383">
    <property type="term" value="F:guanylate cyclase activity"/>
    <property type="evidence" value="ECO:0007669"/>
    <property type="project" value="TreeGrafter"/>
</dbReference>
<dbReference type="GO" id="GO:0005886">
    <property type="term" value="C:plasma membrane"/>
    <property type="evidence" value="ECO:0007669"/>
    <property type="project" value="TreeGrafter"/>
</dbReference>
<feature type="transmembrane region" description="Helical" evidence="7">
    <location>
        <begin position="146"/>
        <end position="167"/>
    </location>
</feature>
<dbReference type="Pfam" id="PF00211">
    <property type="entry name" value="Guanylate_cyc"/>
    <property type="match status" value="1"/>
</dbReference>
<evidence type="ECO:0000256" key="6">
    <source>
        <dbReference type="ARBA" id="ARBA00023239"/>
    </source>
</evidence>
<keyword evidence="4 7" id="KW-1133">Transmembrane helix</keyword>
<protein>
    <submittedName>
        <fullName evidence="10">Adenylate and Guanylate cyclase catalytic domain containing protein</fullName>
    </submittedName>
</protein>
<feature type="transmembrane region" description="Helical" evidence="7">
    <location>
        <begin position="40"/>
        <end position="56"/>
    </location>
</feature>
<feature type="transmembrane region" description="Helical" evidence="7">
    <location>
        <begin position="980"/>
        <end position="998"/>
    </location>
</feature>
<feature type="transmembrane region" description="Helical" evidence="7">
    <location>
        <begin position="847"/>
        <end position="867"/>
    </location>
</feature>
<keyword evidence="11" id="KW-1185">Reference proteome</keyword>
<dbReference type="Proteomes" id="UP000179807">
    <property type="component" value="Unassembled WGS sequence"/>
</dbReference>
<evidence type="ECO:0000259" key="9">
    <source>
        <dbReference type="PROSITE" id="PS50125"/>
    </source>
</evidence>
<dbReference type="PROSITE" id="PS50112">
    <property type="entry name" value="PAS"/>
    <property type="match status" value="1"/>
</dbReference>
<feature type="transmembrane region" description="Helical" evidence="7">
    <location>
        <begin position="257"/>
        <end position="280"/>
    </location>
</feature>
<gene>
    <name evidence="10" type="ORF">TRFO_27003</name>
</gene>
<dbReference type="GO" id="GO:0007168">
    <property type="term" value="P:receptor guanylyl cyclase signaling pathway"/>
    <property type="evidence" value="ECO:0007669"/>
    <property type="project" value="TreeGrafter"/>
</dbReference>
<keyword evidence="3" id="KW-0547">Nucleotide-binding</keyword>
<feature type="domain" description="PAS" evidence="8">
    <location>
        <begin position="1218"/>
        <end position="1254"/>
    </location>
</feature>
<comment type="caution">
    <text evidence="10">The sequence shown here is derived from an EMBL/GenBank/DDBJ whole genome shotgun (WGS) entry which is preliminary data.</text>
</comment>